<accession>A0ABS4SF65</accession>
<organism evidence="2 3">
    <name type="scientific">Azospirillum rugosum</name>
    <dbReference type="NCBI Taxonomy" id="416170"/>
    <lineage>
        <taxon>Bacteria</taxon>
        <taxon>Pseudomonadati</taxon>
        <taxon>Pseudomonadota</taxon>
        <taxon>Alphaproteobacteria</taxon>
        <taxon>Rhodospirillales</taxon>
        <taxon>Azospirillaceae</taxon>
        <taxon>Azospirillum</taxon>
    </lineage>
</organism>
<name>A0ABS4SF65_9PROT</name>
<keyword evidence="3" id="KW-1185">Reference proteome</keyword>
<keyword evidence="1" id="KW-0472">Membrane</keyword>
<gene>
    <name evidence="2" type="ORF">J2851_000445</name>
</gene>
<evidence type="ECO:0000313" key="3">
    <source>
        <dbReference type="Proteomes" id="UP000781958"/>
    </source>
</evidence>
<evidence type="ECO:0000256" key="1">
    <source>
        <dbReference type="SAM" id="Phobius"/>
    </source>
</evidence>
<evidence type="ECO:0000313" key="2">
    <source>
        <dbReference type="EMBL" id="MBP2290708.1"/>
    </source>
</evidence>
<dbReference type="Proteomes" id="UP000781958">
    <property type="component" value="Unassembled WGS sequence"/>
</dbReference>
<comment type="caution">
    <text evidence="2">The sequence shown here is derived from an EMBL/GenBank/DDBJ whole genome shotgun (WGS) entry which is preliminary data.</text>
</comment>
<dbReference type="EMBL" id="JAGINP010000001">
    <property type="protein sequence ID" value="MBP2290708.1"/>
    <property type="molecule type" value="Genomic_DNA"/>
</dbReference>
<reference evidence="2 3" key="1">
    <citation type="submission" date="2021-03" db="EMBL/GenBank/DDBJ databases">
        <title>Genomic Encyclopedia of Type Strains, Phase III (KMG-III): the genomes of soil and plant-associated and newly described type strains.</title>
        <authorList>
            <person name="Whitman W."/>
        </authorList>
    </citation>
    <scope>NUCLEOTIDE SEQUENCE [LARGE SCALE GENOMIC DNA]</scope>
    <source>
        <strain evidence="2 3">IMMIB AFH-6</strain>
    </source>
</reference>
<protein>
    <submittedName>
        <fullName evidence="2">Uncharacterized protein</fullName>
    </submittedName>
</protein>
<keyword evidence="1" id="KW-0812">Transmembrane</keyword>
<feature type="transmembrane region" description="Helical" evidence="1">
    <location>
        <begin position="12"/>
        <end position="33"/>
    </location>
</feature>
<proteinExistence type="predicted"/>
<dbReference type="RefSeq" id="WP_209763111.1">
    <property type="nucleotide sequence ID" value="NZ_JAGINP010000001.1"/>
</dbReference>
<keyword evidence="1" id="KW-1133">Transmembrane helix</keyword>
<sequence>MMENLPLTLDTLKAVLGIVIGCLTLGATIVFGLGRAISAMRRELSGQIEKTRAESAKGRERVHARIDDLREHIDGHFVRKDVYEANLRTMQNAIEQTSVIARLSGRVCPVETDAPRRE</sequence>